<evidence type="ECO:0000313" key="2">
    <source>
        <dbReference type="EMBL" id="MBJ3774600.1"/>
    </source>
</evidence>
<feature type="domain" description="BFD-like [2Fe-2S]-binding" evidence="1">
    <location>
        <begin position="2"/>
        <end position="58"/>
    </location>
</feature>
<gene>
    <name evidence="2" type="ORF">JCR33_02815</name>
</gene>
<reference evidence="2" key="1">
    <citation type="submission" date="2020-12" db="EMBL/GenBank/DDBJ databases">
        <title>Bacterial taxonomy.</title>
        <authorList>
            <person name="Pan X."/>
        </authorList>
    </citation>
    <scope>NUCLEOTIDE SEQUENCE</scope>
    <source>
        <strain evidence="2">B2012</strain>
    </source>
</reference>
<dbReference type="Gene3D" id="1.10.10.1100">
    <property type="entry name" value="BFD-like [2Fe-2S]-binding domain"/>
    <property type="match status" value="1"/>
</dbReference>
<dbReference type="InterPro" id="IPR041854">
    <property type="entry name" value="BFD-like_2Fe2S-bd_dom_sf"/>
</dbReference>
<dbReference type="RefSeq" id="WP_211110010.1">
    <property type="nucleotide sequence ID" value="NZ_JAEKJA010000001.1"/>
</dbReference>
<dbReference type="Proteomes" id="UP000609531">
    <property type="component" value="Unassembled WGS sequence"/>
</dbReference>
<dbReference type="InterPro" id="IPR007419">
    <property type="entry name" value="BFD-like_2Fe2S-bd_dom"/>
</dbReference>
<sequence length="85" mass="9518">MIVCHCNVIVKAEIEDAVRRILAEDPAGRLEPQYVYRELQKRGRCCGCFPSVNRIVDELLAEAMKEVDGTTFGRVSMGGHLLPKD</sequence>
<proteinExistence type="predicted"/>
<protein>
    <submittedName>
        <fullName evidence="2">(2Fe-2S)-binding protein</fullName>
    </submittedName>
</protein>
<dbReference type="Pfam" id="PF04324">
    <property type="entry name" value="Fer2_BFD"/>
    <property type="match status" value="1"/>
</dbReference>
<keyword evidence="3" id="KW-1185">Reference proteome</keyword>
<dbReference type="EMBL" id="JAEKJA010000001">
    <property type="protein sequence ID" value="MBJ3774600.1"/>
    <property type="molecule type" value="Genomic_DNA"/>
</dbReference>
<evidence type="ECO:0000259" key="1">
    <source>
        <dbReference type="Pfam" id="PF04324"/>
    </source>
</evidence>
<name>A0A934IMG2_9HYPH</name>
<evidence type="ECO:0000313" key="3">
    <source>
        <dbReference type="Proteomes" id="UP000609531"/>
    </source>
</evidence>
<organism evidence="2 3">
    <name type="scientific">Acuticoccus mangrovi</name>
    <dbReference type="NCBI Taxonomy" id="2796142"/>
    <lineage>
        <taxon>Bacteria</taxon>
        <taxon>Pseudomonadati</taxon>
        <taxon>Pseudomonadota</taxon>
        <taxon>Alphaproteobacteria</taxon>
        <taxon>Hyphomicrobiales</taxon>
        <taxon>Amorphaceae</taxon>
        <taxon>Acuticoccus</taxon>
    </lineage>
</organism>
<comment type="caution">
    <text evidence="2">The sequence shown here is derived from an EMBL/GenBank/DDBJ whole genome shotgun (WGS) entry which is preliminary data.</text>
</comment>
<dbReference type="AlphaFoldDB" id="A0A934IMG2"/>
<accession>A0A934IMG2</accession>